<name>A0ABS4J0J5_9BACL</name>
<dbReference type="InterPro" id="IPR029057">
    <property type="entry name" value="PRTase-like"/>
</dbReference>
<protein>
    <submittedName>
        <fullName evidence="2">ComF family protein</fullName>
    </submittedName>
</protein>
<sequence length="278" mass="30821">MNKQSSGWTTKLLQAAGRLLSVSRKECLSCKQQADLDSKQLGLCNTCYQTIPWITEVLCPICGRYEACQDCLRRKDTFFTRSRSSVKYDDTMKELLARYKYRGDERLGALMGAMLKRAFDLQQAGEDDSPVGSVGRIITYVPVSERRMLERGFNQAEQMARVLGNSVKLPVVPLLRRVKHTDKQSFKKRSERLDDLEHVFQIDEEGLLQAGDLLKTCAAAHIYVTDDVYTTGSTMNQCAKVLQDRINGVIGIGGFGEIGGSSGSGGFGGSIVGLTWAR</sequence>
<dbReference type="CDD" id="cd06223">
    <property type="entry name" value="PRTases_typeI"/>
    <property type="match status" value="1"/>
</dbReference>
<reference evidence="2 3" key="1">
    <citation type="submission" date="2021-03" db="EMBL/GenBank/DDBJ databases">
        <title>Genomic Encyclopedia of Type Strains, Phase IV (KMG-IV): sequencing the most valuable type-strain genomes for metagenomic binning, comparative biology and taxonomic classification.</title>
        <authorList>
            <person name="Goeker M."/>
        </authorList>
    </citation>
    <scope>NUCLEOTIDE SEQUENCE [LARGE SCALE GENOMIC DNA]</scope>
    <source>
        <strain evidence="2 3">DSM 26048</strain>
    </source>
</reference>
<comment type="similarity">
    <text evidence="1">Belongs to the ComF/GntX family.</text>
</comment>
<evidence type="ECO:0000313" key="2">
    <source>
        <dbReference type="EMBL" id="MBP1992636.1"/>
    </source>
</evidence>
<dbReference type="PANTHER" id="PTHR47505">
    <property type="entry name" value="DNA UTILIZATION PROTEIN YHGH"/>
    <property type="match status" value="1"/>
</dbReference>
<organism evidence="2 3">
    <name type="scientific">Paenibacillus eucommiae</name>
    <dbReference type="NCBI Taxonomy" id="1355755"/>
    <lineage>
        <taxon>Bacteria</taxon>
        <taxon>Bacillati</taxon>
        <taxon>Bacillota</taxon>
        <taxon>Bacilli</taxon>
        <taxon>Bacillales</taxon>
        <taxon>Paenibacillaceae</taxon>
        <taxon>Paenibacillus</taxon>
    </lineage>
</organism>
<dbReference type="EMBL" id="JAGGLB010000014">
    <property type="protein sequence ID" value="MBP1992636.1"/>
    <property type="molecule type" value="Genomic_DNA"/>
</dbReference>
<keyword evidence="3" id="KW-1185">Reference proteome</keyword>
<dbReference type="PANTHER" id="PTHR47505:SF1">
    <property type="entry name" value="DNA UTILIZATION PROTEIN YHGH"/>
    <property type="match status" value="1"/>
</dbReference>
<proteinExistence type="inferred from homology"/>
<evidence type="ECO:0000313" key="3">
    <source>
        <dbReference type="Proteomes" id="UP001519287"/>
    </source>
</evidence>
<evidence type="ECO:0000256" key="1">
    <source>
        <dbReference type="ARBA" id="ARBA00008007"/>
    </source>
</evidence>
<dbReference type="Proteomes" id="UP001519287">
    <property type="component" value="Unassembled WGS sequence"/>
</dbReference>
<dbReference type="RefSeq" id="WP_209973801.1">
    <property type="nucleotide sequence ID" value="NZ_JAGGLB010000014.1"/>
</dbReference>
<dbReference type="InterPro" id="IPR000836">
    <property type="entry name" value="PRTase_dom"/>
</dbReference>
<gene>
    <name evidence="2" type="ORF">J2Z66_004245</name>
</gene>
<dbReference type="SUPFAM" id="SSF53271">
    <property type="entry name" value="PRTase-like"/>
    <property type="match status" value="1"/>
</dbReference>
<comment type="caution">
    <text evidence="2">The sequence shown here is derived from an EMBL/GenBank/DDBJ whole genome shotgun (WGS) entry which is preliminary data.</text>
</comment>
<dbReference type="Gene3D" id="3.40.50.2020">
    <property type="match status" value="1"/>
</dbReference>
<accession>A0ABS4J0J5</accession>
<dbReference type="InterPro" id="IPR051910">
    <property type="entry name" value="ComF/GntX_DNA_util-trans"/>
</dbReference>